<reference evidence="1 2" key="1">
    <citation type="submission" date="2024-09" db="EMBL/GenBank/DDBJ databases">
        <authorList>
            <person name="Sun Q."/>
            <person name="Mori K."/>
        </authorList>
    </citation>
    <scope>NUCLEOTIDE SEQUENCE [LARGE SCALE GENOMIC DNA]</scope>
    <source>
        <strain evidence="1 2">JCM 12520</strain>
    </source>
</reference>
<evidence type="ECO:0008006" key="3">
    <source>
        <dbReference type="Google" id="ProtNLM"/>
    </source>
</evidence>
<sequence>MLRKTMIGLAVLLLAIVVLCGAAIMYVKPTEALNLDYEQVPVAQKALEMIKARKLEVRLSERDLNDILKKQLAARAKIGPNATIEGARFEQRGSRLTAYVNIRTVGGIAVGGAIDFTLEWKSPELIVRPTEPRIRGLSVPDAWLPLEPIVIRADELLPPLVTIKDVRFEDAGITIAFKLE</sequence>
<gene>
    <name evidence="1" type="ORF">ACFFNY_07275</name>
</gene>
<evidence type="ECO:0000313" key="2">
    <source>
        <dbReference type="Proteomes" id="UP001589619"/>
    </source>
</evidence>
<proteinExistence type="predicted"/>
<dbReference type="Proteomes" id="UP001589619">
    <property type="component" value="Unassembled WGS sequence"/>
</dbReference>
<name>A0ABV5VSV0_9BACL</name>
<comment type="caution">
    <text evidence="1">The sequence shown here is derived from an EMBL/GenBank/DDBJ whole genome shotgun (WGS) entry which is preliminary data.</text>
</comment>
<organism evidence="1 2">
    <name type="scientific">Paenibacillus hodogayensis</name>
    <dbReference type="NCBI Taxonomy" id="279208"/>
    <lineage>
        <taxon>Bacteria</taxon>
        <taxon>Bacillati</taxon>
        <taxon>Bacillota</taxon>
        <taxon>Bacilli</taxon>
        <taxon>Bacillales</taxon>
        <taxon>Paenibacillaceae</taxon>
        <taxon>Paenibacillus</taxon>
    </lineage>
</organism>
<protein>
    <recommendedName>
        <fullName evidence="3">DUF2993 domain-containing protein</fullName>
    </recommendedName>
</protein>
<dbReference type="EMBL" id="JBHMAG010000007">
    <property type="protein sequence ID" value="MFB9751364.1"/>
    <property type="molecule type" value="Genomic_DNA"/>
</dbReference>
<dbReference type="RefSeq" id="WP_344911756.1">
    <property type="nucleotide sequence ID" value="NZ_BAAAYO010000010.1"/>
</dbReference>
<accession>A0ABV5VSV0</accession>
<keyword evidence="2" id="KW-1185">Reference proteome</keyword>
<evidence type="ECO:0000313" key="1">
    <source>
        <dbReference type="EMBL" id="MFB9751364.1"/>
    </source>
</evidence>